<sequence>MVVEEDQKKDLKVAPHLKEVHLHPKHFYKMNVQGAMAILNHDTTAAIKYYITKEKIGLEHLTTAWFLELVYKWYIIMSSRVTKHGLSKNNVTEFTDTTTFLEDFMKIIVNIHIVESGYWKPVQTGI</sequence>
<proteinExistence type="predicted"/>
<dbReference type="Proteomes" id="UP001168821">
    <property type="component" value="Unassembled WGS sequence"/>
</dbReference>
<protein>
    <submittedName>
        <fullName evidence="1">Uncharacterized protein</fullName>
    </submittedName>
</protein>
<accession>A0AA38MKX7</accession>
<gene>
    <name evidence="1" type="ORF">Zmor_011285</name>
</gene>
<evidence type="ECO:0000313" key="1">
    <source>
        <dbReference type="EMBL" id="KAJ3659603.1"/>
    </source>
</evidence>
<dbReference type="AlphaFoldDB" id="A0AA38MKX7"/>
<comment type="caution">
    <text evidence="1">The sequence shown here is derived from an EMBL/GenBank/DDBJ whole genome shotgun (WGS) entry which is preliminary data.</text>
</comment>
<reference evidence="1" key="1">
    <citation type="journal article" date="2023" name="G3 (Bethesda)">
        <title>Whole genome assemblies of Zophobas morio and Tenebrio molitor.</title>
        <authorList>
            <person name="Kaur S."/>
            <person name="Stinson S.A."/>
            <person name="diCenzo G.C."/>
        </authorList>
    </citation>
    <scope>NUCLEOTIDE SEQUENCE</scope>
    <source>
        <strain evidence="1">QUZm001</strain>
    </source>
</reference>
<keyword evidence="2" id="KW-1185">Reference proteome</keyword>
<dbReference type="EMBL" id="JALNTZ010000003">
    <property type="protein sequence ID" value="KAJ3659603.1"/>
    <property type="molecule type" value="Genomic_DNA"/>
</dbReference>
<name>A0AA38MKX7_9CUCU</name>
<evidence type="ECO:0000313" key="2">
    <source>
        <dbReference type="Proteomes" id="UP001168821"/>
    </source>
</evidence>
<organism evidence="1 2">
    <name type="scientific">Zophobas morio</name>
    <dbReference type="NCBI Taxonomy" id="2755281"/>
    <lineage>
        <taxon>Eukaryota</taxon>
        <taxon>Metazoa</taxon>
        <taxon>Ecdysozoa</taxon>
        <taxon>Arthropoda</taxon>
        <taxon>Hexapoda</taxon>
        <taxon>Insecta</taxon>
        <taxon>Pterygota</taxon>
        <taxon>Neoptera</taxon>
        <taxon>Endopterygota</taxon>
        <taxon>Coleoptera</taxon>
        <taxon>Polyphaga</taxon>
        <taxon>Cucujiformia</taxon>
        <taxon>Tenebrionidae</taxon>
        <taxon>Zophobas</taxon>
    </lineage>
</organism>